<dbReference type="PROSITE" id="PS51257">
    <property type="entry name" value="PROKAR_LIPOPROTEIN"/>
    <property type="match status" value="1"/>
</dbReference>
<dbReference type="EMBL" id="CP048685">
    <property type="protein sequence ID" value="QPJ61651.1"/>
    <property type="molecule type" value="Genomic_DNA"/>
</dbReference>
<reference evidence="1 2" key="1">
    <citation type="submission" date="2020-02" db="EMBL/GenBank/DDBJ databases">
        <title>Genomic and physiological characterization of two novel Nitrospinaceae genera.</title>
        <authorList>
            <person name="Mueller A.J."/>
            <person name="Jung M.-Y."/>
            <person name="Strachan C.R."/>
            <person name="Herbold C.W."/>
            <person name="Kirkegaard R.H."/>
            <person name="Daims H."/>
        </authorList>
    </citation>
    <scope>NUCLEOTIDE SEQUENCE [LARGE SCALE GENOMIC DNA]</scope>
    <source>
        <strain evidence="1">EB</strain>
    </source>
</reference>
<dbReference type="Proteomes" id="UP000594688">
    <property type="component" value="Chromosome"/>
</dbReference>
<name>A0A7T0G0B0_9BACT</name>
<protein>
    <recommendedName>
        <fullName evidence="3">Lipoprotein</fullName>
    </recommendedName>
</protein>
<evidence type="ECO:0008006" key="3">
    <source>
        <dbReference type="Google" id="ProtNLM"/>
    </source>
</evidence>
<dbReference type="KEGG" id="nli:G3M70_07035"/>
<gene>
    <name evidence="1" type="ORF">G3M70_07035</name>
</gene>
<proteinExistence type="predicted"/>
<organism evidence="1 2">
    <name type="scientific">Candidatus Nitronauta litoralis</name>
    <dbReference type="NCBI Taxonomy" id="2705533"/>
    <lineage>
        <taxon>Bacteria</taxon>
        <taxon>Pseudomonadati</taxon>
        <taxon>Nitrospinota/Tectimicrobiota group</taxon>
        <taxon>Nitrospinota</taxon>
        <taxon>Nitrospinia</taxon>
        <taxon>Nitrospinales</taxon>
        <taxon>Nitrospinaceae</taxon>
        <taxon>Candidatus Nitronauta</taxon>
    </lineage>
</organism>
<evidence type="ECO:0000313" key="2">
    <source>
        <dbReference type="Proteomes" id="UP000594688"/>
    </source>
</evidence>
<sequence>MSPLFSRPIMILLSLCMLSGCSSPEEKFIDAATREGSVTDPKVLSCAADNLQKEMSEERFSKLVEELTLIADKKKDKGDASIKLMGAYTLATTACAVGNLLKLDDGKEK</sequence>
<dbReference type="AlphaFoldDB" id="A0A7T0G0B0"/>
<evidence type="ECO:0000313" key="1">
    <source>
        <dbReference type="EMBL" id="QPJ61651.1"/>
    </source>
</evidence>
<accession>A0A7T0G0B0</accession>